<dbReference type="AlphaFoldDB" id="A0A3E3ITJ3"/>
<dbReference type="Proteomes" id="UP000260828">
    <property type="component" value="Unassembled WGS sequence"/>
</dbReference>
<dbReference type="SUPFAM" id="SSF56300">
    <property type="entry name" value="Metallo-dependent phosphatases"/>
    <property type="match status" value="1"/>
</dbReference>
<dbReference type="InterPro" id="IPR029052">
    <property type="entry name" value="Metallo-depent_PP-like"/>
</dbReference>
<dbReference type="CDD" id="cd00838">
    <property type="entry name" value="MPP_superfamily"/>
    <property type="match status" value="1"/>
</dbReference>
<protein>
    <submittedName>
        <fullName evidence="1">Metallophosphatase</fullName>
    </submittedName>
</protein>
<sequence length="248" mass="29435">MIYATGDTHGNFERFREEYFPEQTSMTKDDYVIVCGDFGGVWDGGRQEQTRLDRLEQLPFTLLFVSGNHENFDLLAEYPVEDWNGGKIQRIRPHVIHLLRSQVFQLQGHSFFTMGGGKSHDIEDGILSPFAEDFREQYLYYRSIGAQFRINHRSWWKEEMPSQEEYREAEKVLEQAVWEVDYIVTHAAPNHIVDLLSGGTYGHDPLTDFLEMVRQKAKFHYWLFGHYHDNRIFEEKYVLLWEQMVRVL</sequence>
<proteinExistence type="predicted"/>
<accession>A0A3E3ITJ3</accession>
<name>A0A3E3ITJ3_9FIRM</name>
<dbReference type="RefSeq" id="WP_117546211.1">
    <property type="nucleotide sequence ID" value="NZ_QVME01000001.1"/>
</dbReference>
<dbReference type="Gene3D" id="3.60.21.10">
    <property type="match status" value="1"/>
</dbReference>
<dbReference type="EMBL" id="QVME01000001">
    <property type="protein sequence ID" value="RGE70386.1"/>
    <property type="molecule type" value="Genomic_DNA"/>
</dbReference>
<comment type="caution">
    <text evidence="1">The sequence shown here is derived from an EMBL/GenBank/DDBJ whole genome shotgun (WGS) entry which is preliminary data.</text>
</comment>
<organism evidence="1 2">
    <name type="scientific">Anaerotruncus colihominis</name>
    <dbReference type="NCBI Taxonomy" id="169435"/>
    <lineage>
        <taxon>Bacteria</taxon>
        <taxon>Bacillati</taxon>
        <taxon>Bacillota</taxon>
        <taxon>Clostridia</taxon>
        <taxon>Eubacteriales</taxon>
        <taxon>Oscillospiraceae</taxon>
        <taxon>Anaerotruncus</taxon>
    </lineage>
</organism>
<evidence type="ECO:0000313" key="1">
    <source>
        <dbReference type="EMBL" id="RGE70386.1"/>
    </source>
</evidence>
<evidence type="ECO:0000313" key="2">
    <source>
        <dbReference type="Proteomes" id="UP000260828"/>
    </source>
</evidence>
<gene>
    <name evidence="1" type="ORF">DXC40_04895</name>
</gene>
<reference evidence="1 2" key="1">
    <citation type="submission" date="2018-08" db="EMBL/GenBank/DDBJ databases">
        <title>A genome reference for cultivated species of the human gut microbiota.</title>
        <authorList>
            <person name="Zou Y."/>
            <person name="Xue W."/>
            <person name="Luo G."/>
        </authorList>
    </citation>
    <scope>NUCLEOTIDE SEQUENCE [LARGE SCALE GENOMIC DNA]</scope>
    <source>
        <strain evidence="1 2">TF05-12AC</strain>
    </source>
</reference>